<organism evidence="1 2">
    <name type="scientific">Candidatus Niyogibacteria bacterium RIFCSPLOWO2_01_FULL_45_48</name>
    <dbReference type="NCBI Taxonomy" id="1801724"/>
    <lineage>
        <taxon>Bacteria</taxon>
        <taxon>Candidatus Niyogiibacteriota</taxon>
    </lineage>
</organism>
<reference evidence="1 2" key="1">
    <citation type="journal article" date="2016" name="Nat. Commun.">
        <title>Thousands of microbial genomes shed light on interconnected biogeochemical processes in an aquifer system.</title>
        <authorList>
            <person name="Anantharaman K."/>
            <person name="Brown C.T."/>
            <person name="Hug L.A."/>
            <person name="Sharon I."/>
            <person name="Castelle C.J."/>
            <person name="Probst A.J."/>
            <person name="Thomas B.C."/>
            <person name="Singh A."/>
            <person name="Wilkins M.J."/>
            <person name="Karaoz U."/>
            <person name="Brodie E.L."/>
            <person name="Williams K.H."/>
            <person name="Hubbard S.S."/>
            <person name="Banfield J.F."/>
        </authorList>
    </citation>
    <scope>NUCLEOTIDE SEQUENCE [LARGE SCALE GENOMIC DNA]</scope>
</reference>
<evidence type="ECO:0008006" key="3">
    <source>
        <dbReference type="Google" id="ProtNLM"/>
    </source>
</evidence>
<dbReference type="Gene3D" id="3.40.50.450">
    <property type="match status" value="1"/>
</dbReference>
<protein>
    <recommendedName>
        <fullName evidence="3">Nucleoside 2-deoxyribosyltransferase</fullName>
    </recommendedName>
</protein>
<dbReference type="SUPFAM" id="SSF52309">
    <property type="entry name" value="N-(deoxy)ribosyltransferase-like"/>
    <property type="match status" value="1"/>
</dbReference>
<evidence type="ECO:0000313" key="2">
    <source>
        <dbReference type="Proteomes" id="UP000177486"/>
    </source>
</evidence>
<dbReference type="EMBL" id="MHMQ01000037">
    <property type="protein sequence ID" value="OGZ29404.1"/>
    <property type="molecule type" value="Genomic_DNA"/>
</dbReference>
<comment type="caution">
    <text evidence="1">The sequence shown here is derived from an EMBL/GenBank/DDBJ whole genome shotgun (WGS) entry which is preliminary data.</text>
</comment>
<gene>
    <name evidence="1" type="ORF">A2931_03360</name>
</gene>
<accession>A0A1G2EUC8</accession>
<evidence type="ECO:0000313" key="1">
    <source>
        <dbReference type="EMBL" id="OGZ29404.1"/>
    </source>
</evidence>
<dbReference type="AlphaFoldDB" id="A0A1G2EUC8"/>
<dbReference type="Proteomes" id="UP000177486">
    <property type="component" value="Unassembled WGS sequence"/>
</dbReference>
<name>A0A1G2EUC8_9BACT</name>
<sequence>MAIRTGNGANPKKKVYLISSLRKPEVPEIANKIRKLGFIVFDDWFAAGPEADDKWRDYEKARGRTYQEALQGLAADHVYQFDLKHLNECDIAVLCLPTGKSGHLELGYVIGQGKRGYILLDNPERWDVMYKFAHGVFHKFKELKAELEKLKNEPA</sequence>
<proteinExistence type="predicted"/>